<dbReference type="Pfam" id="PF00171">
    <property type="entry name" value="Aldedh"/>
    <property type="match status" value="1"/>
</dbReference>
<evidence type="ECO:0000313" key="3">
    <source>
        <dbReference type="EMBL" id="PIA97787.1"/>
    </source>
</evidence>
<evidence type="ECO:0000313" key="5">
    <source>
        <dbReference type="Proteomes" id="UP000230605"/>
    </source>
</evidence>
<dbReference type="OrthoDB" id="5596991at2759"/>
<sequence>MAPAFPRVQAAAIDGRYENVFHRQVQLERLCKALTDNVDEIKKAIASDSGNSPAEVAVEYHETLSAVKHDYATLDHKTALEQEYLIANGQDAPHRRVPAGVVYIEPISHTLFYSTIVPLSAALAAGNVVILLLENKLRAVPSLLRKLLSEALDADGFAIASKPVKDDEWPESAIRVLQNGVEGSPRANQLTSASRAPVLAVVDRTANVQHAAQDLVAARSSFGGSSPYAPDVVLVNEFVKKDFLQAVFRAAVEIGQAPETKGKTLSSTEISHTIDLLRKCDRSLRLVAQENKFAVVELSSRDAVLSVKLPASVLAVYATKSLDDAIDLIGSRTTKPLLAAYHFSNARTGKYLSQFISSEASFVNHVPRELLLGPPAVSGREFAIDNRYPIDSFTISRPVQINASPQSLRIAGILATSSSNAAQKLITEAASPLKAFKRNPGGGIGYFEQGFLLGAGLILASTMTVSATGVYWFLRWGRPL</sequence>
<dbReference type="EMBL" id="LKMD01000102">
    <property type="protein sequence ID" value="PIA97787.1"/>
    <property type="molecule type" value="Genomic_DNA"/>
</dbReference>
<keyword evidence="1" id="KW-0472">Membrane</keyword>
<gene>
    <name evidence="3" type="ORF">CB0940_05729</name>
    <name evidence="4" type="ORF">RHO25_002921</name>
</gene>
<proteinExistence type="predicted"/>
<protein>
    <recommendedName>
        <fullName evidence="2">Aldehyde dehydrogenase domain-containing protein</fullName>
    </recommendedName>
</protein>
<dbReference type="EMBL" id="CP134185">
    <property type="protein sequence ID" value="WPA98309.1"/>
    <property type="molecule type" value="Genomic_DNA"/>
</dbReference>
<dbReference type="AlphaFoldDB" id="A0A2G5HZ13"/>
<evidence type="ECO:0000313" key="6">
    <source>
        <dbReference type="Proteomes" id="UP001302367"/>
    </source>
</evidence>
<dbReference type="Proteomes" id="UP001302367">
    <property type="component" value="Chromosome 2"/>
</dbReference>
<dbReference type="InterPro" id="IPR016163">
    <property type="entry name" value="Ald_DH_C"/>
</dbReference>
<keyword evidence="1" id="KW-1133">Transmembrane helix</keyword>
<evidence type="ECO:0000259" key="2">
    <source>
        <dbReference type="Pfam" id="PF00171"/>
    </source>
</evidence>
<dbReference type="GO" id="GO:0016620">
    <property type="term" value="F:oxidoreductase activity, acting on the aldehyde or oxo group of donors, NAD or NADP as acceptor"/>
    <property type="evidence" value="ECO:0007669"/>
    <property type="project" value="InterPro"/>
</dbReference>
<dbReference type="InterPro" id="IPR015590">
    <property type="entry name" value="Aldehyde_DH_dom"/>
</dbReference>
<dbReference type="SUPFAM" id="SSF53720">
    <property type="entry name" value="ALDH-like"/>
    <property type="match status" value="1"/>
</dbReference>
<reference evidence="3 5" key="1">
    <citation type="submission" date="2015-10" db="EMBL/GenBank/DDBJ databases">
        <title>The cercosporin biosynthetic gene cluster was horizontally transferred to several fungal lineages and shown to be expanded in Cercospora beticola based on microsynteny with recipient genomes.</title>
        <authorList>
            <person name="De Jonge R."/>
            <person name="Ebert M.K."/>
            <person name="Suttle J.C."/>
            <person name="Jurick Ii W.M."/>
            <person name="Secor G.A."/>
            <person name="Thomma B.P."/>
            <person name="Van De Peer Y."/>
            <person name="Bolton M.D."/>
        </authorList>
    </citation>
    <scope>NUCLEOTIDE SEQUENCE [LARGE SCALE GENOMIC DNA]</scope>
    <source>
        <strain evidence="3 5">09-40</strain>
    </source>
</reference>
<dbReference type="Gene3D" id="3.40.309.10">
    <property type="entry name" value="Aldehyde Dehydrogenase, Chain A, domain 2"/>
    <property type="match status" value="1"/>
</dbReference>
<dbReference type="PANTHER" id="PTHR43111">
    <property type="entry name" value="ALDEHYDE DEHYDROGENASE B-RELATED"/>
    <property type="match status" value="1"/>
</dbReference>
<organism evidence="3 5">
    <name type="scientific">Cercospora beticola</name>
    <name type="common">Sugarbeet leaf spot fungus</name>
    <dbReference type="NCBI Taxonomy" id="122368"/>
    <lineage>
        <taxon>Eukaryota</taxon>
        <taxon>Fungi</taxon>
        <taxon>Dikarya</taxon>
        <taxon>Ascomycota</taxon>
        <taxon>Pezizomycotina</taxon>
        <taxon>Dothideomycetes</taxon>
        <taxon>Dothideomycetidae</taxon>
        <taxon>Mycosphaerellales</taxon>
        <taxon>Mycosphaerellaceae</taxon>
        <taxon>Cercospora</taxon>
    </lineage>
</organism>
<accession>A0A2G5HZ13</accession>
<evidence type="ECO:0000256" key="1">
    <source>
        <dbReference type="SAM" id="Phobius"/>
    </source>
</evidence>
<dbReference type="Proteomes" id="UP000230605">
    <property type="component" value="Chromosome 2"/>
</dbReference>
<name>A0A2G5HZ13_CERBT</name>
<dbReference type="Gene3D" id="3.40.605.10">
    <property type="entry name" value="Aldehyde Dehydrogenase, Chain A, domain 1"/>
    <property type="match status" value="1"/>
</dbReference>
<feature type="domain" description="Aldehyde dehydrogenase" evidence="2">
    <location>
        <begin position="22"/>
        <end position="151"/>
    </location>
</feature>
<reference evidence="4 6" key="2">
    <citation type="submission" date="2023-09" db="EMBL/GenBank/DDBJ databases">
        <title>Complete-Gapless Cercospora beticola genome.</title>
        <authorList>
            <person name="Wyatt N.A."/>
            <person name="Spanner R.E."/>
            <person name="Bolton M.D."/>
        </authorList>
    </citation>
    <scope>NUCLEOTIDE SEQUENCE [LARGE SCALE GENOMIC DNA]</scope>
    <source>
        <strain evidence="4">Cb09-40</strain>
    </source>
</reference>
<evidence type="ECO:0000313" key="4">
    <source>
        <dbReference type="EMBL" id="WPA98309.1"/>
    </source>
</evidence>
<dbReference type="PANTHER" id="PTHR43111:SF1">
    <property type="entry name" value="ALDEHYDE DEHYDROGENASE B-RELATED"/>
    <property type="match status" value="1"/>
</dbReference>
<keyword evidence="6" id="KW-1185">Reference proteome</keyword>
<feature type="transmembrane region" description="Helical" evidence="1">
    <location>
        <begin position="451"/>
        <end position="474"/>
    </location>
</feature>
<keyword evidence="1" id="KW-0812">Transmembrane</keyword>
<dbReference type="InterPro" id="IPR016162">
    <property type="entry name" value="Ald_DH_N"/>
</dbReference>
<dbReference type="InterPro" id="IPR016161">
    <property type="entry name" value="Ald_DH/histidinol_DH"/>
</dbReference>